<organism evidence="1 2">
    <name type="scientific">Ditylenchus destructor</name>
    <dbReference type="NCBI Taxonomy" id="166010"/>
    <lineage>
        <taxon>Eukaryota</taxon>
        <taxon>Metazoa</taxon>
        <taxon>Ecdysozoa</taxon>
        <taxon>Nematoda</taxon>
        <taxon>Chromadorea</taxon>
        <taxon>Rhabditida</taxon>
        <taxon>Tylenchina</taxon>
        <taxon>Tylenchomorpha</taxon>
        <taxon>Sphaerularioidea</taxon>
        <taxon>Anguinidae</taxon>
        <taxon>Anguininae</taxon>
        <taxon>Ditylenchus</taxon>
    </lineage>
</organism>
<dbReference type="Pfam" id="PF02450">
    <property type="entry name" value="LCAT"/>
    <property type="match status" value="2"/>
</dbReference>
<dbReference type="PANTHER" id="PTHR11440">
    <property type="entry name" value="LECITHIN-CHOLESTEROL ACYLTRANSFERASE-RELATED"/>
    <property type="match status" value="1"/>
</dbReference>
<reference evidence="1" key="1">
    <citation type="submission" date="2022-01" db="EMBL/GenBank/DDBJ databases">
        <title>Genome Sequence Resource for Two Populations of Ditylenchus destructor, the Migratory Endoparasitic Phytonematode.</title>
        <authorList>
            <person name="Zhang H."/>
            <person name="Lin R."/>
            <person name="Xie B."/>
        </authorList>
    </citation>
    <scope>NUCLEOTIDE SEQUENCE</scope>
    <source>
        <strain evidence="1">BazhouSP</strain>
    </source>
</reference>
<dbReference type="GO" id="GO:0008374">
    <property type="term" value="F:O-acyltransferase activity"/>
    <property type="evidence" value="ECO:0007669"/>
    <property type="project" value="InterPro"/>
</dbReference>
<name>A0AAD4R4I3_9BILA</name>
<keyword evidence="1" id="KW-0012">Acyltransferase</keyword>
<dbReference type="InterPro" id="IPR003386">
    <property type="entry name" value="LACT/PDAT_acylTrfase"/>
</dbReference>
<gene>
    <name evidence="1" type="ORF">DdX_11451</name>
</gene>
<dbReference type="Proteomes" id="UP001201812">
    <property type="component" value="Unassembled WGS sequence"/>
</dbReference>
<proteinExistence type="predicted"/>
<accession>A0AAD4R4I3</accession>
<dbReference type="GO" id="GO:0006629">
    <property type="term" value="P:lipid metabolic process"/>
    <property type="evidence" value="ECO:0007669"/>
    <property type="project" value="InterPro"/>
</dbReference>
<dbReference type="AlphaFoldDB" id="A0AAD4R4I3"/>
<protein>
    <submittedName>
        <fullName evidence="1">Lecithin:cholesterol acyltransferase domain-containing protein</fullName>
    </submittedName>
</protein>
<dbReference type="Gene3D" id="3.40.50.1820">
    <property type="entry name" value="alpha/beta hydrolase"/>
    <property type="match status" value="1"/>
</dbReference>
<evidence type="ECO:0000313" key="2">
    <source>
        <dbReference type="Proteomes" id="UP001201812"/>
    </source>
</evidence>
<dbReference type="InterPro" id="IPR029058">
    <property type="entry name" value="AB_hydrolase_fold"/>
</dbReference>
<dbReference type="EMBL" id="JAKKPZ010000032">
    <property type="protein sequence ID" value="KAI1709054.1"/>
    <property type="molecule type" value="Genomic_DNA"/>
</dbReference>
<evidence type="ECO:0000313" key="1">
    <source>
        <dbReference type="EMBL" id="KAI1709054.1"/>
    </source>
</evidence>
<dbReference type="SUPFAM" id="SSF53474">
    <property type="entry name" value="alpha/beta-Hydrolases"/>
    <property type="match status" value="1"/>
</dbReference>
<sequence>MIIAEMHSCLFPVFLLVYFSLYAANGFLLTPERSVAEDVASGLHKPYRRAPDDPKKPSNPIVFIPGDGGSRLQANLTGRSETPHYACYKTTADFYDLWLNLEQFVPVTIDCWADNMRLLFNNRTNLSENNEGVDIRVPGFGNTDTVEWLDASKRSPGLYFASIADALASWGYTRGKNIVGAPYDWRRAPHELNDYYLMLQTLIEMLHRYNGNQKVVILAHSMGNPVMNFFYHRYVDQSWKDKYIQAHISLAGAWGGSMQIVKLFASGYNMDYYRVILPPSSLRPMQRSFTSSAFLFPSYRLWTNDELLAITNDKNYTLSNIVEFFQDIDYTGGITQYGLTKDTLILDPPGVQVHCMYGTEVQTPEQFVWSKGYFPDYQPKIIYGTGDGTVNKRSLETCTQWNSSNNAGKPVETYEINGADHMAILKDKRTIDYIRAILYGKISK</sequence>
<keyword evidence="2" id="KW-1185">Reference proteome</keyword>
<keyword evidence="1" id="KW-0808">Transferase</keyword>
<comment type="caution">
    <text evidence="1">The sequence shown here is derived from an EMBL/GenBank/DDBJ whole genome shotgun (WGS) entry which is preliminary data.</text>
</comment>